<evidence type="ECO:0000313" key="5">
    <source>
        <dbReference type="Proteomes" id="UP000319280"/>
    </source>
</evidence>
<name>A0A549YM02_9BACI</name>
<keyword evidence="1" id="KW-1133">Transmembrane helix</keyword>
<evidence type="ECO:0000313" key="3">
    <source>
        <dbReference type="EMBL" id="TRM12909.1"/>
    </source>
</evidence>
<organism evidence="3 5">
    <name type="scientific">Lentibacillus cibarius</name>
    <dbReference type="NCBI Taxonomy" id="2583219"/>
    <lineage>
        <taxon>Bacteria</taxon>
        <taxon>Bacillati</taxon>
        <taxon>Bacillota</taxon>
        <taxon>Bacilli</taxon>
        <taxon>Bacillales</taxon>
        <taxon>Bacillaceae</taxon>
        <taxon>Lentibacillus</taxon>
    </lineage>
</organism>
<reference evidence="2 4" key="1">
    <citation type="submission" date="2019-05" db="EMBL/GenBank/DDBJ databases">
        <title>Genomic analysis of Lentibacillus sp. NKC220-2.</title>
        <authorList>
            <person name="Oh Y.J."/>
        </authorList>
    </citation>
    <scope>NUCLEOTIDE SEQUENCE [LARGE SCALE GENOMIC DNA]</scope>
    <source>
        <strain evidence="2 4">NKC220-2</strain>
    </source>
</reference>
<dbReference type="EMBL" id="VJMZ01000001">
    <property type="protein sequence ID" value="TRM12909.1"/>
    <property type="molecule type" value="Genomic_DNA"/>
</dbReference>
<evidence type="ECO:0000256" key="1">
    <source>
        <dbReference type="SAM" id="Phobius"/>
    </source>
</evidence>
<dbReference type="OrthoDB" id="1698854at2"/>
<feature type="transmembrane region" description="Helical" evidence="1">
    <location>
        <begin position="7"/>
        <end position="24"/>
    </location>
</feature>
<dbReference type="InterPro" id="IPR010718">
    <property type="entry name" value="DUF1294"/>
</dbReference>
<sequence length="91" mass="10585">MQITGTIFLYFIGINVIAFILMAIDKHKAKKKAFRISERTFWVLGFFGGALGVFLAMRQYRHKTKHRSFIIGIPMLIFLQAAFFFYVVIMS</sequence>
<dbReference type="Proteomes" id="UP000319280">
    <property type="component" value="Unassembled WGS sequence"/>
</dbReference>
<comment type="caution">
    <text evidence="3">The sequence shown here is derived from an EMBL/GenBank/DDBJ whole genome shotgun (WGS) entry which is preliminary data.</text>
</comment>
<reference evidence="3 5" key="2">
    <citation type="submission" date="2019-07" db="EMBL/GenBank/DDBJ databases">
        <title>Genomic analysis of Lentibacillus sp. NKC851-2.</title>
        <authorList>
            <person name="Oh Y.J."/>
        </authorList>
    </citation>
    <scope>NUCLEOTIDE SEQUENCE [LARGE SCALE GENOMIC DNA]</scope>
    <source>
        <strain evidence="3 5">NKC851-2</strain>
    </source>
</reference>
<gene>
    <name evidence="2" type="ORF">FFL34_02660</name>
    <name evidence="3" type="ORF">FH966_15020</name>
</gene>
<proteinExistence type="predicted"/>
<dbReference type="Pfam" id="PF06961">
    <property type="entry name" value="DUF1294"/>
    <property type="match status" value="1"/>
</dbReference>
<feature type="transmembrane region" description="Helical" evidence="1">
    <location>
        <begin position="69"/>
        <end position="89"/>
    </location>
</feature>
<evidence type="ECO:0000313" key="4">
    <source>
        <dbReference type="Proteomes" id="UP000306980"/>
    </source>
</evidence>
<accession>A0A549YM02</accession>
<keyword evidence="5" id="KW-1185">Reference proteome</keyword>
<dbReference type="EMBL" id="VCIA01000001">
    <property type="protein sequence ID" value="TMN21129.1"/>
    <property type="molecule type" value="Genomic_DNA"/>
</dbReference>
<accession>A0A5S3QHB2</accession>
<dbReference type="Proteomes" id="UP000306980">
    <property type="component" value="Unassembled WGS sequence"/>
</dbReference>
<evidence type="ECO:0000313" key="2">
    <source>
        <dbReference type="EMBL" id="TMN21129.1"/>
    </source>
</evidence>
<feature type="transmembrane region" description="Helical" evidence="1">
    <location>
        <begin position="39"/>
        <end position="57"/>
    </location>
</feature>
<keyword evidence="1" id="KW-0812">Transmembrane</keyword>
<dbReference type="AlphaFoldDB" id="A0A549YM02"/>
<protein>
    <submittedName>
        <fullName evidence="3">DUF1294 domain-containing protein</fullName>
    </submittedName>
</protein>
<keyword evidence="1" id="KW-0472">Membrane</keyword>
<dbReference type="RefSeq" id="WP_138601099.1">
    <property type="nucleotide sequence ID" value="NZ_VCIA01000001.1"/>
</dbReference>